<keyword evidence="3" id="KW-1185">Reference proteome</keyword>
<organism evidence="3 4">
    <name type="scientific">Nicrophorus vespilloides</name>
    <name type="common">Boreal carrion beetle</name>
    <dbReference type="NCBI Taxonomy" id="110193"/>
    <lineage>
        <taxon>Eukaryota</taxon>
        <taxon>Metazoa</taxon>
        <taxon>Ecdysozoa</taxon>
        <taxon>Arthropoda</taxon>
        <taxon>Hexapoda</taxon>
        <taxon>Insecta</taxon>
        <taxon>Pterygota</taxon>
        <taxon>Neoptera</taxon>
        <taxon>Endopterygota</taxon>
        <taxon>Coleoptera</taxon>
        <taxon>Polyphaga</taxon>
        <taxon>Staphyliniformia</taxon>
        <taxon>Silphidae</taxon>
        <taxon>Nicrophorinae</taxon>
        <taxon>Nicrophorus</taxon>
    </lineage>
</organism>
<feature type="compositionally biased region" description="Polar residues" evidence="2">
    <location>
        <begin position="396"/>
        <end position="409"/>
    </location>
</feature>
<feature type="coiled-coil region" evidence="1">
    <location>
        <begin position="219"/>
        <end position="253"/>
    </location>
</feature>
<gene>
    <name evidence="4" type="primary">LOC108558112</name>
</gene>
<name>A0ABM1M761_NICVS</name>
<feature type="compositionally biased region" description="Basic residues" evidence="2">
    <location>
        <begin position="468"/>
        <end position="478"/>
    </location>
</feature>
<accession>A0ABM1M761</accession>
<proteinExistence type="predicted"/>
<evidence type="ECO:0000256" key="1">
    <source>
        <dbReference type="SAM" id="Coils"/>
    </source>
</evidence>
<dbReference type="GeneID" id="108558112"/>
<feature type="region of interest" description="Disordered" evidence="2">
    <location>
        <begin position="265"/>
        <end position="284"/>
    </location>
</feature>
<feature type="region of interest" description="Disordered" evidence="2">
    <location>
        <begin position="294"/>
        <end position="478"/>
    </location>
</feature>
<dbReference type="RefSeq" id="XP_017770411.1">
    <property type="nucleotide sequence ID" value="XM_017914922.1"/>
</dbReference>
<feature type="compositionally biased region" description="Basic and acidic residues" evidence="2">
    <location>
        <begin position="115"/>
        <end position="137"/>
    </location>
</feature>
<reference evidence="4" key="1">
    <citation type="submission" date="2025-08" db="UniProtKB">
        <authorList>
            <consortium name="RefSeq"/>
        </authorList>
    </citation>
    <scope>IDENTIFICATION</scope>
    <source>
        <tissue evidence="4">Whole Larva</tissue>
    </source>
</reference>
<sequence length="478" mass="54884">MMNQSNQSSKHRRSYSDEVSTIKTCDFRSHCNIKSHKKHGDVDYIHDQQQESYSKCYKMNQFNQSRKHRRSYSDEVSTIKTCDFGTQCNIISHKKHGDVNYIDDQQHKSYNIEQPKYREDREDTKNTEDTEDTKNTEDIKDTECIEQLNVIKKQMSSTAVVLGKLKRNIGIVESLIVMHFEGSVPFDMNIFHPKKVERTIVDESDDEDLDKECSSQTKIARRMLKLEKLRRSAEQAADEINETKKECDSIMQTLLLGKFYKTDDDDLDKESSSQTNSTETDEDFTEELVNSIHDATDDDDLDKASSSQTNSGETNEDVTEEIVKSSTSKKQTKLKRTIHDATDDEDLDKEYSSQLNSTKNDEDDNEKFVKPSTSKKQTKVKRTKYDVNDDEDLDKASSSQTNSNETNGDVTEEIVKSSTSKKQTQLKRTIHDATGDEDLDKGSSSQLNSTKTDDDDNEKLVKPPTNKKQTKVKRTKHD</sequence>
<protein>
    <submittedName>
        <fullName evidence="4">rRNA-processing protein EFG1-like isoform X3</fullName>
    </submittedName>
</protein>
<feature type="compositionally biased region" description="Polar residues" evidence="2">
    <location>
        <begin position="304"/>
        <end position="313"/>
    </location>
</feature>
<evidence type="ECO:0000256" key="2">
    <source>
        <dbReference type="SAM" id="MobiDB-lite"/>
    </source>
</evidence>
<dbReference type="Proteomes" id="UP000695000">
    <property type="component" value="Unplaced"/>
</dbReference>
<evidence type="ECO:0000313" key="3">
    <source>
        <dbReference type="Proteomes" id="UP000695000"/>
    </source>
</evidence>
<evidence type="ECO:0000313" key="4">
    <source>
        <dbReference type="RefSeq" id="XP_017770411.1"/>
    </source>
</evidence>
<feature type="region of interest" description="Disordered" evidence="2">
    <location>
        <begin position="105"/>
        <end position="137"/>
    </location>
</feature>
<keyword evidence="1" id="KW-0175">Coiled coil</keyword>